<name>A0A453HVD3_AEGTS</name>
<reference evidence="1" key="4">
    <citation type="submission" date="2019-03" db="UniProtKB">
        <authorList>
            <consortium name="EnsemblPlants"/>
        </authorList>
    </citation>
    <scope>IDENTIFICATION</scope>
</reference>
<dbReference type="Gramene" id="AET4Gv20315600.19">
    <property type="protein sequence ID" value="AET4Gv20315600.19"/>
    <property type="gene ID" value="AET4Gv20315600"/>
</dbReference>
<organism evidence="1 2">
    <name type="scientific">Aegilops tauschii subsp. strangulata</name>
    <name type="common">Goatgrass</name>
    <dbReference type="NCBI Taxonomy" id="200361"/>
    <lineage>
        <taxon>Eukaryota</taxon>
        <taxon>Viridiplantae</taxon>
        <taxon>Streptophyta</taxon>
        <taxon>Embryophyta</taxon>
        <taxon>Tracheophyta</taxon>
        <taxon>Spermatophyta</taxon>
        <taxon>Magnoliopsida</taxon>
        <taxon>Liliopsida</taxon>
        <taxon>Poales</taxon>
        <taxon>Poaceae</taxon>
        <taxon>BOP clade</taxon>
        <taxon>Pooideae</taxon>
        <taxon>Triticodae</taxon>
        <taxon>Triticeae</taxon>
        <taxon>Triticinae</taxon>
        <taxon>Aegilops</taxon>
    </lineage>
</organism>
<protein>
    <submittedName>
        <fullName evidence="1">Uncharacterized protein</fullName>
    </submittedName>
</protein>
<dbReference type="EnsemblPlants" id="AET4Gv20315600.19">
    <property type="protein sequence ID" value="AET4Gv20315600.19"/>
    <property type="gene ID" value="AET4Gv20315600"/>
</dbReference>
<reference evidence="2" key="2">
    <citation type="journal article" date="2017" name="Nat. Plants">
        <title>The Aegilops tauschii genome reveals multiple impacts of transposons.</title>
        <authorList>
            <person name="Zhao G."/>
            <person name="Zou C."/>
            <person name="Li K."/>
            <person name="Wang K."/>
            <person name="Li T."/>
            <person name="Gao L."/>
            <person name="Zhang X."/>
            <person name="Wang H."/>
            <person name="Yang Z."/>
            <person name="Liu X."/>
            <person name="Jiang W."/>
            <person name="Mao L."/>
            <person name="Kong X."/>
            <person name="Jiao Y."/>
            <person name="Jia J."/>
        </authorList>
    </citation>
    <scope>NUCLEOTIDE SEQUENCE [LARGE SCALE GENOMIC DNA]</scope>
    <source>
        <strain evidence="2">cv. AL8/78</strain>
    </source>
</reference>
<dbReference type="AlphaFoldDB" id="A0A453HVD3"/>
<proteinExistence type="predicted"/>
<reference evidence="2" key="1">
    <citation type="journal article" date="2014" name="Science">
        <title>Ancient hybridizations among the ancestral genomes of bread wheat.</title>
        <authorList>
            <consortium name="International Wheat Genome Sequencing Consortium,"/>
            <person name="Marcussen T."/>
            <person name="Sandve S.R."/>
            <person name="Heier L."/>
            <person name="Spannagl M."/>
            <person name="Pfeifer M."/>
            <person name="Jakobsen K.S."/>
            <person name="Wulff B.B."/>
            <person name="Steuernagel B."/>
            <person name="Mayer K.F."/>
            <person name="Olsen O.A."/>
        </authorList>
    </citation>
    <scope>NUCLEOTIDE SEQUENCE [LARGE SCALE GENOMIC DNA]</scope>
    <source>
        <strain evidence="2">cv. AL8/78</strain>
    </source>
</reference>
<keyword evidence="2" id="KW-1185">Reference proteome</keyword>
<evidence type="ECO:0000313" key="2">
    <source>
        <dbReference type="Proteomes" id="UP000015105"/>
    </source>
</evidence>
<evidence type="ECO:0000313" key="1">
    <source>
        <dbReference type="EnsemblPlants" id="AET4Gv20315600.19"/>
    </source>
</evidence>
<reference evidence="1" key="5">
    <citation type="journal article" date="2021" name="G3 (Bethesda)">
        <title>Aegilops tauschii genome assembly Aet v5.0 features greater sequence contiguity and improved annotation.</title>
        <authorList>
            <person name="Wang L."/>
            <person name="Zhu T."/>
            <person name="Rodriguez J.C."/>
            <person name="Deal K.R."/>
            <person name="Dubcovsky J."/>
            <person name="McGuire P.E."/>
            <person name="Lux T."/>
            <person name="Spannagl M."/>
            <person name="Mayer K.F.X."/>
            <person name="Baldrich P."/>
            <person name="Meyers B.C."/>
            <person name="Huo N."/>
            <person name="Gu Y.Q."/>
            <person name="Zhou H."/>
            <person name="Devos K.M."/>
            <person name="Bennetzen J.L."/>
            <person name="Unver T."/>
            <person name="Budak H."/>
            <person name="Gulick P.J."/>
            <person name="Galiba G."/>
            <person name="Kalapos B."/>
            <person name="Nelson D.R."/>
            <person name="Li P."/>
            <person name="You F.M."/>
            <person name="Luo M.C."/>
            <person name="Dvorak J."/>
        </authorList>
    </citation>
    <scope>NUCLEOTIDE SEQUENCE [LARGE SCALE GENOMIC DNA]</scope>
    <source>
        <strain evidence="1">cv. AL8/78</strain>
    </source>
</reference>
<accession>A0A453HVD3</accession>
<reference evidence="1" key="3">
    <citation type="journal article" date="2017" name="Nature">
        <title>Genome sequence of the progenitor of the wheat D genome Aegilops tauschii.</title>
        <authorList>
            <person name="Luo M.C."/>
            <person name="Gu Y.Q."/>
            <person name="Puiu D."/>
            <person name="Wang H."/>
            <person name="Twardziok S.O."/>
            <person name="Deal K.R."/>
            <person name="Huo N."/>
            <person name="Zhu T."/>
            <person name="Wang L."/>
            <person name="Wang Y."/>
            <person name="McGuire P.E."/>
            <person name="Liu S."/>
            <person name="Long H."/>
            <person name="Ramasamy R.K."/>
            <person name="Rodriguez J.C."/>
            <person name="Van S.L."/>
            <person name="Yuan L."/>
            <person name="Wang Z."/>
            <person name="Xia Z."/>
            <person name="Xiao L."/>
            <person name="Anderson O.D."/>
            <person name="Ouyang S."/>
            <person name="Liang Y."/>
            <person name="Zimin A.V."/>
            <person name="Pertea G."/>
            <person name="Qi P."/>
            <person name="Bennetzen J.L."/>
            <person name="Dai X."/>
            <person name="Dawson M.W."/>
            <person name="Muller H.G."/>
            <person name="Kugler K."/>
            <person name="Rivarola-Duarte L."/>
            <person name="Spannagl M."/>
            <person name="Mayer K.F.X."/>
            <person name="Lu F.H."/>
            <person name="Bevan M.W."/>
            <person name="Leroy P."/>
            <person name="Li P."/>
            <person name="You F.M."/>
            <person name="Sun Q."/>
            <person name="Liu Z."/>
            <person name="Lyons E."/>
            <person name="Wicker T."/>
            <person name="Salzberg S.L."/>
            <person name="Devos K.M."/>
            <person name="Dvorak J."/>
        </authorList>
    </citation>
    <scope>NUCLEOTIDE SEQUENCE [LARGE SCALE GENOMIC DNA]</scope>
    <source>
        <strain evidence="1">cv. AL8/78</strain>
    </source>
</reference>
<sequence length="78" mass="8951">MPLILLHAQVNMTLLPPNFFSNYSMLVRFVLSGRMSCPHLHVQRKIDKMGTTNFLSPNSGTPINCLIFHYNFNVNIFP</sequence>
<dbReference type="Proteomes" id="UP000015105">
    <property type="component" value="Chromosome 4D"/>
</dbReference>